<name>A0AA86MQ12_9CLOT</name>
<dbReference type="Proteomes" id="UP000789738">
    <property type="component" value="Unassembled WGS sequence"/>
</dbReference>
<evidence type="ECO:0000313" key="2">
    <source>
        <dbReference type="EMBL" id="CAI3698308.1"/>
    </source>
</evidence>
<dbReference type="EMBL" id="CAKJVE010000004">
    <property type="protein sequence ID" value="CAG9709309.1"/>
    <property type="molecule type" value="Genomic_DNA"/>
</dbReference>
<accession>A0AA86MQ12</accession>
<dbReference type="AlphaFoldDB" id="A0AA86MQ12"/>
<sequence>MRFNLETSELLYEVKYLKNGHPDIYTYEYLYRDTLGRYFIHYDAGKYSEYAVKVGFNDYAKRYGNYYIDEIDINVWKSVCNKQQKRYPLDYIITDWEKERNDSLILNEIYIPEEKLLY</sequence>
<dbReference type="EMBL" id="CAMTCP010000300">
    <property type="protein sequence ID" value="CAI3698308.1"/>
    <property type="molecule type" value="Genomic_DNA"/>
</dbReference>
<reference evidence="1" key="1">
    <citation type="submission" date="2021-10" db="EMBL/GenBank/DDBJ databases">
        <authorList>
            <person name="Mesa V."/>
        </authorList>
    </citation>
    <scope>NUCLEOTIDE SEQUENCE</scope>
    <source>
        <strain evidence="1">CC3_PB</strain>
    </source>
</reference>
<proteinExistence type="predicted"/>
<evidence type="ECO:0000313" key="1">
    <source>
        <dbReference type="EMBL" id="CAG9709309.1"/>
    </source>
</evidence>
<evidence type="ECO:0000313" key="3">
    <source>
        <dbReference type="Proteomes" id="UP000789738"/>
    </source>
</evidence>
<dbReference type="RefSeq" id="WP_210887830.1">
    <property type="nucleotide sequence ID" value="NZ_CAKJVE010000004.1"/>
</dbReference>
<organism evidence="1 3">
    <name type="scientific">Clostridium neonatale</name>
    <dbReference type="NCBI Taxonomy" id="137838"/>
    <lineage>
        <taxon>Bacteria</taxon>
        <taxon>Bacillati</taxon>
        <taxon>Bacillota</taxon>
        <taxon>Clostridia</taxon>
        <taxon>Eubacteriales</taxon>
        <taxon>Clostridiaceae</taxon>
        <taxon>Clostridium</taxon>
    </lineage>
</organism>
<comment type="caution">
    <text evidence="1">The sequence shown here is derived from an EMBL/GenBank/DDBJ whole genome shotgun (WGS) entry which is preliminary data.</text>
</comment>
<gene>
    <name evidence="2" type="ORF">CNEO2_970011</name>
    <name evidence="1" type="ORF">CNEO_44121</name>
</gene>
<dbReference type="Proteomes" id="UP001189143">
    <property type="component" value="Unassembled WGS sequence"/>
</dbReference>
<protein>
    <submittedName>
        <fullName evidence="1">Uncharacterized protein</fullName>
    </submittedName>
</protein>
<reference evidence="2" key="2">
    <citation type="submission" date="2022-10" db="EMBL/GenBank/DDBJ databases">
        <authorList>
            <person name="Aires J."/>
            <person name="Mesa V."/>
        </authorList>
    </citation>
    <scope>NUCLEOTIDE SEQUENCE</scope>
    <source>
        <strain evidence="2">Clostridium neonatale JD116</strain>
    </source>
</reference>